<keyword evidence="1" id="KW-0472">Membrane</keyword>
<dbReference type="Pfam" id="PF01944">
    <property type="entry name" value="SpoIIM"/>
    <property type="match status" value="1"/>
</dbReference>
<comment type="caution">
    <text evidence="2">The sequence shown here is derived from an EMBL/GenBank/DDBJ whole genome shotgun (WGS) entry which is preliminary data.</text>
</comment>
<dbReference type="PANTHER" id="PTHR35337">
    <property type="entry name" value="SLR1478 PROTEIN"/>
    <property type="match status" value="1"/>
</dbReference>
<evidence type="ECO:0000313" key="2">
    <source>
        <dbReference type="EMBL" id="PMB97276.1"/>
    </source>
</evidence>
<name>A0A2N6PF15_9MICO</name>
<evidence type="ECO:0000256" key="1">
    <source>
        <dbReference type="SAM" id="Phobius"/>
    </source>
</evidence>
<dbReference type="RefSeq" id="WP_102162862.1">
    <property type="nucleotide sequence ID" value="NZ_PNFZ01000008.1"/>
</dbReference>
<dbReference type="PANTHER" id="PTHR35337:SF1">
    <property type="entry name" value="SLR1478 PROTEIN"/>
    <property type="match status" value="1"/>
</dbReference>
<proteinExistence type="predicted"/>
<reference evidence="2 3" key="1">
    <citation type="submission" date="2017-09" db="EMBL/GenBank/DDBJ databases">
        <title>Bacterial strain isolated from the female urinary microbiota.</title>
        <authorList>
            <person name="Thomas-White K."/>
            <person name="Kumar N."/>
            <person name="Forster S."/>
            <person name="Putonti C."/>
            <person name="Lawley T."/>
            <person name="Wolfe A.J."/>
        </authorList>
    </citation>
    <scope>NUCLEOTIDE SEQUENCE [LARGE SCALE GENOMIC DNA]</scope>
    <source>
        <strain evidence="2 3">UMB0680</strain>
    </source>
</reference>
<feature type="transmembrane region" description="Helical" evidence="1">
    <location>
        <begin position="155"/>
        <end position="173"/>
    </location>
</feature>
<dbReference type="OrthoDB" id="5243448at2"/>
<protein>
    <submittedName>
        <fullName evidence="2">Stage II sporulation protein M</fullName>
    </submittedName>
</protein>
<feature type="transmembrane region" description="Helical" evidence="1">
    <location>
        <begin position="100"/>
        <end position="121"/>
    </location>
</feature>
<keyword evidence="1" id="KW-1133">Transmembrane helix</keyword>
<feature type="transmembrane region" description="Helical" evidence="1">
    <location>
        <begin position="253"/>
        <end position="273"/>
    </location>
</feature>
<organism evidence="2 3">
    <name type="scientific">Brevibacterium luteolum</name>
    <dbReference type="NCBI Taxonomy" id="199591"/>
    <lineage>
        <taxon>Bacteria</taxon>
        <taxon>Bacillati</taxon>
        <taxon>Actinomycetota</taxon>
        <taxon>Actinomycetes</taxon>
        <taxon>Micrococcales</taxon>
        <taxon>Brevibacteriaceae</taxon>
        <taxon>Brevibacterium</taxon>
    </lineage>
</organism>
<dbReference type="EMBL" id="PNFZ01000008">
    <property type="protein sequence ID" value="PMB97276.1"/>
    <property type="molecule type" value="Genomic_DNA"/>
</dbReference>
<feature type="transmembrane region" description="Helical" evidence="1">
    <location>
        <begin position="180"/>
        <end position="200"/>
    </location>
</feature>
<feature type="transmembrane region" description="Helical" evidence="1">
    <location>
        <begin position="285"/>
        <end position="305"/>
    </location>
</feature>
<gene>
    <name evidence="2" type="ORF">CJ198_12085</name>
</gene>
<accession>A0A2N6PF15</accession>
<evidence type="ECO:0000313" key="3">
    <source>
        <dbReference type="Proteomes" id="UP000235703"/>
    </source>
</evidence>
<keyword evidence="1" id="KW-0812">Transmembrane</keyword>
<dbReference type="InterPro" id="IPR002798">
    <property type="entry name" value="SpoIIM-like"/>
</dbReference>
<dbReference type="AlphaFoldDB" id="A0A2N6PF15"/>
<keyword evidence="3" id="KW-1185">Reference proteome</keyword>
<feature type="transmembrane region" description="Helical" evidence="1">
    <location>
        <begin position="220"/>
        <end position="241"/>
    </location>
</feature>
<dbReference type="Proteomes" id="UP000235703">
    <property type="component" value="Unassembled WGS sequence"/>
</dbReference>
<sequence length="332" mass="36766">MDPALVAERHAGEWERLSRLAKKNTLSPHEAEEFLRLYRAASKDLSRIQTVAPDSEISVRLSNIVHRSRTQLTSVPTGAGGALARFFTISLPAALYRLRWFFVFTFVFFVGLSVLTTLWAYHTPGVLPALADEEMRRQLAERDFKEYYFEHRNEVFAVGVWTNNAWIALQWVALGITGLYVIYGLIVNAVNVGISGAIMFEFDKGGDFFYYILPHGIPEITGILIAAAAGLRICVAWVIPGPELRRTRLAREARSTITVGLGLIIYLFLSGLIEGFITPSELPNVIRMGTGILLTAAIFAYAIYFGRPALKAGLSGDVSSDKAGYDIVATDR</sequence>